<dbReference type="EMBL" id="JAMSHJ010000001">
    <property type="protein sequence ID" value="KAI5443528.1"/>
    <property type="molecule type" value="Genomic_DNA"/>
</dbReference>
<comment type="caution">
    <text evidence="2">The sequence shown here is derived from an EMBL/GenBank/DDBJ whole genome shotgun (WGS) entry which is preliminary data.</text>
</comment>
<sequence>MKMWTRLSCAFCPDRAFYLIPHSSNSGLLYALLMPAHSDGPLLCVVSKNTSLSAETIVTVLATLRNMTEPVRVIPEALSIMIRLKFSLTVSITCLLDEEINKDAGENNFKQCSTVEIEYDNLIWDQAGTGNNNFVDQLVLENQHFYMQYLERFIRFLGTVSHKLRHLVQVDPQLNGNGPNKEDQQLDASDSELNLS</sequence>
<keyword evidence="3" id="KW-1185">Reference proteome</keyword>
<reference evidence="2 3" key="1">
    <citation type="journal article" date="2022" name="Nat. Genet.">
        <title>Improved pea reference genome and pan-genome highlight genomic features and evolutionary characteristics.</title>
        <authorList>
            <person name="Yang T."/>
            <person name="Liu R."/>
            <person name="Luo Y."/>
            <person name="Hu S."/>
            <person name="Wang D."/>
            <person name="Wang C."/>
            <person name="Pandey M.K."/>
            <person name="Ge S."/>
            <person name="Xu Q."/>
            <person name="Li N."/>
            <person name="Li G."/>
            <person name="Huang Y."/>
            <person name="Saxena R.K."/>
            <person name="Ji Y."/>
            <person name="Li M."/>
            <person name="Yan X."/>
            <person name="He Y."/>
            <person name="Liu Y."/>
            <person name="Wang X."/>
            <person name="Xiang C."/>
            <person name="Varshney R.K."/>
            <person name="Ding H."/>
            <person name="Gao S."/>
            <person name="Zong X."/>
        </authorList>
    </citation>
    <scope>NUCLEOTIDE SEQUENCE [LARGE SCALE GENOMIC DNA]</scope>
    <source>
        <strain evidence="2 3">cv. Zhongwan 6</strain>
    </source>
</reference>
<dbReference type="Proteomes" id="UP001058974">
    <property type="component" value="Chromosome 1"/>
</dbReference>
<organism evidence="2 3">
    <name type="scientific">Pisum sativum</name>
    <name type="common">Garden pea</name>
    <name type="synonym">Lathyrus oleraceus</name>
    <dbReference type="NCBI Taxonomy" id="3888"/>
    <lineage>
        <taxon>Eukaryota</taxon>
        <taxon>Viridiplantae</taxon>
        <taxon>Streptophyta</taxon>
        <taxon>Embryophyta</taxon>
        <taxon>Tracheophyta</taxon>
        <taxon>Spermatophyta</taxon>
        <taxon>Magnoliopsida</taxon>
        <taxon>eudicotyledons</taxon>
        <taxon>Gunneridae</taxon>
        <taxon>Pentapetalae</taxon>
        <taxon>rosids</taxon>
        <taxon>fabids</taxon>
        <taxon>Fabales</taxon>
        <taxon>Fabaceae</taxon>
        <taxon>Papilionoideae</taxon>
        <taxon>50 kb inversion clade</taxon>
        <taxon>NPAAA clade</taxon>
        <taxon>Hologalegina</taxon>
        <taxon>IRL clade</taxon>
        <taxon>Fabeae</taxon>
        <taxon>Lathyrus</taxon>
    </lineage>
</organism>
<feature type="compositionally biased region" description="Polar residues" evidence="1">
    <location>
        <begin position="186"/>
        <end position="196"/>
    </location>
</feature>
<evidence type="ECO:0000313" key="3">
    <source>
        <dbReference type="Proteomes" id="UP001058974"/>
    </source>
</evidence>
<dbReference type="Gramene" id="Psat01G0224600-T1">
    <property type="protein sequence ID" value="KAI5443528.1"/>
    <property type="gene ID" value="KIW84_012246"/>
</dbReference>
<name>A0A9D5BH35_PEA</name>
<evidence type="ECO:0000256" key="1">
    <source>
        <dbReference type="SAM" id="MobiDB-lite"/>
    </source>
</evidence>
<proteinExistence type="predicted"/>
<dbReference type="AlphaFoldDB" id="A0A9D5BH35"/>
<accession>A0A9D5BH35</accession>
<feature type="region of interest" description="Disordered" evidence="1">
    <location>
        <begin position="172"/>
        <end position="196"/>
    </location>
</feature>
<evidence type="ECO:0000313" key="2">
    <source>
        <dbReference type="EMBL" id="KAI5443528.1"/>
    </source>
</evidence>
<protein>
    <submittedName>
        <fullName evidence="2">Uncharacterized protein</fullName>
    </submittedName>
</protein>
<gene>
    <name evidence="2" type="ORF">KIW84_012246</name>
</gene>